<keyword evidence="2" id="KW-0808">Transferase</keyword>
<dbReference type="Gene3D" id="2.60.200.40">
    <property type="match status" value="1"/>
</dbReference>
<name>A0ABR3YDE8_9EURO</name>
<keyword evidence="2" id="KW-0418">Kinase</keyword>
<organism evidence="2 3">
    <name type="scientific">Paecilomyces lecythidis</name>
    <dbReference type="NCBI Taxonomy" id="3004212"/>
    <lineage>
        <taxon>Eukaryota</taxon>
        <taxon>Fungi</taxon>
        <taxon>Dikarya</taxon>
        <taxon>Ascomycota</taxon>
        <taxon>Pezizomycotina</taxon>
        <taxon>Eurotiomycetes</taxon>
        <taxon>Eurotiomycetidae</taxon>
        <taxon>Eurotiales</taxon>
        <taxon>Thermoascaceae</taxon>
        <taxon>Paecilomyces</taxon>
    </lineage>
</organism>
<dbReference type="PROSITE" id="PS50146">
    <property type="entry name" value="DAGK"/>
    <property type="match status" value="1"/>
</dbReference>
<proteinExistence type="predicted"/>
<reference evidence="2 3" key="1">
    <citation type="journal article" date="2024" name="IMA Fungus">
        <title>IMA Genome - F19 : A genome assembly and annotation guide to empower mycologists, including annotated draft genome sequences of Ceratocystis pirilliformis, Diaporthe australafricana, Fusarium ophioides, Paecilomyces lecythidis, and Sporothrix stenoceras.</title>
        <authorList>
            <person name="Aylward J."/>
            <person name="Wilson A.M."/>
            <person name="Visagie C.M."/>
            <person name="Spraker J."/>
            <person name="Barnes I."/>
            <person name="Buitendag C."/>
            <person name="Ceriani C."/>
            <person name="Del Mar Angel L."/>
            <person name="du Plessis D."/>
            <person name="Fuchs T."/>
            <person name="Gasser K."/>
            <person name="Kramer D."/>
            <person name="Li W."/>
            <person name="Munsamy K."/>
            <person name="Piso A."/>
            <person name="Price J.L."/>
            <person name="Sonnekus B."/>
            <person name="Thomas C."/>
            <person name="van der Nest A."/>
            <person name="van Dijk A."/>
            <person name="van Heerden A."/>
            <person name="van Vuuren N."/>
            <person name="Yilmaz N."/>
            <person name="Duong T.A."/>
            <person name="van der Merwe N.A."/>
            <person name="Wingfield M.J."/>
            <person name="Wingfield B.D."/>
        </authorList>
    </citation>
    <scope>NUCLEOTIDE SEQUENCE [LARGE SCALE GENOMIC DNA]</scope>
    <source>
        <strain evidence="2 3">CMW 18167</strain>
    </source>
</reference>
<protein>
    <submittedName>
        <fullName evidence="2">Inositol hexakisphosphate and diphosphoinositol-pentakisphosphate kinase</fullName>
    </submittedName>
</protein>
<dbReference type="Gene3D" id="3.40.50.10330">
    <property type="entry name" value="Probable inorganic polyphosphate/atp-NAD kinase, domain 1"/>
    <property type="match status" value="1"/>
</dbReference>
<dbReference type="InterPro" id="IPR016064">
    <property type="entry name" value="NAD/diacylglycerol_kinase_sf"/>
</dbReference>
<keyword evidence="3" id="KW-1185">Reference proteome</keyword>
<sequence length="466" mass="51876">MSSIPGSVEGEDVELDMSTDGFQWQDHKTQSTVAVKDSQIVSILPDQNKDKPGYTILFVNRRIENGESDSQKEISYLSSVFAQNLPEEILSRHLYSHSPAHLDASLHVIVSTASGTGKGKAVFEELLRPFLAHIKKTDYQLHETQSDQHIIDLARSVFLPKAKEGVSQTILLLSGDGGLLDIVQVFFDEFEDERLLAIPNICLVPTGTGNAMANSIGLFSDSTLGLKNIIQGKPLHLPTFKATFSPRAEYITDEGRKHSPINPAIKPGASHPQIHGAVVASWGVHAAIVADSDTAEYRKYGVDRFKMAAKECLYPSDGSGPHVYRGTIDLTYTNGLDGNERIHTLDDTEHMYVLATMVSELEQGFTISPSSKPLDGRLRLVHFGPQSPENAMNLMTLAYQNGKHVNEDPVKYEEFDKMKITFNEELEKWRRVCIDGKIVAVEKDGWVEIRREDRFLLNLVTNVFNK</sequence>
<comment type="caution">
    <text evidence="2">The sequence shown here is derived from an EMBL/GenBank/DDBJ whole genome shotgun (WGS) entry which is preliminary data.</text>
</comment>
<dbReference type="Pfam" id="PF00781">
    <property type="entry name" value="DAGK_cat"/>
    <property type="match status" value="1"/>
</dbReference>
<evidence type="ECO:0000313" key="2">
    <source>
        <dbReference type="EMBL" id="KAL1886345.1"/>
    </source>
</evidence>
<dbReference type="InterPro" id="IPR017438">
    <property type="entry name" value="ATP-NAD_kinase_N"/>
</dbReference>
<dbReference type="InterPro" id="IPR001206">
    <property type="entry name" value="Diacylglycerol_kinase_cat_dom"/>
</dbReference>
<dbReference type="EMBL" id="JAVDPF010000001">
    <property type="protein sequence ID" value="KAL1886345.1"/>
    <property type="molecule type" value="Genomic_DNA"/>
</dbReference>
<evidence type="ECO:0000259" key="1">
    <source>
        <dbReference type="PROSITE" id="PS50146"/>
    </source>
</evidence>
<gene>
    <name evidence="2" type="primary">VIP1_2</name>
    <name evidence="2" type="ORF">Plec18167_000275</name>
</gene>
<dbReference type="InterPro" id="IPR050187">
    <property type="entry name" value="Lipid_Phosphate_FormReg"/>
</dbReference>
<dbReference type="PANTHER" id="PTHR12358:SF108">
    <property type="entry name" value="DAGKC DOMAIN-CONTAINING PROTEIN"/>
    <property type="match status" value="1"/>
</dbReference>
<accession>A0ABR3YDE8</accession>
<feature type="domain" description="DAGKc" evidence="1">
    <location>
        <begin position="101"/>
        <end position="246"/>
    </location>
</feature>
<evidence type="ECO:0000313" key="3">
    <source>
        <dbReference type="Proteomes" id="UP001583193"/>
    </source>
</evidence>
<dbReference type="SUPFAM" id="SSF111331">
    <property type="entry name" value="NAD kinase/diacylglycerol kinase-like"/>
    <property type="match status" value="1"/>
</dbReference>
<dbReference type="Proteomes" id="UP001583193">
    <property type="component" value="Unassembled WGS sequence"/>
</dbReference>
<dbReference type="GO" id="GO:0016301">
    <property type="term" value="F:kinase activity"/>
    <property type="evidence" value="ECO:0007669"/>
    <property type="project" value="UniProtKB-KW"/>
</dbReference>
<dbReference type="PANTHER" id="PTHR12358">
    <property type="entry name" value="SPHINGOSINE KINASE"/>
    <property type="match status" value="1"/>
</dbReference>